<dbReference type="AlphaFoldDB" id="A0A2U1PZY1"/>
<dbReference type="EMBL" id="PKPP01000559">
    <property type="protein sequence ID" value="PWA91277.1"/>
    <property type="molecule type" value="Genomic_DNA"/>
</dbReference>
<dbReference type="Proteomes" id="UP000245207">
    <property type="component" value="Unassembled WGS sequence"/>
</dbReference>
<gene>
    <name evidence="6" type="ORF">CTI12_AA092150</name>
</gene>
<accession>A0A2U1PZY1</accession>
<dbReference type="GO" id="GO:0006355">
    <property type="term" value="P:regulation of DNA-templated transcription"/>
    <property type="evidence" value="ECO:0007669"/>
    <property type="project" value="InterPro"/>
</dbReference>
<dbReference type="InterPro" id="IPR036093">
    <property type="entry name" value="NAC_dom_sf"/>
</dbReference>
<sequence length="395" mass="43175">MARSSLFPVPGFRFHPTDVELVVYYLKKKVLGKKIIGNVVAEVNIYDYSPWDLRDKSALKNGDLEWFFFCPKSKKYNSGSRSNRATEIGFWKATGKDRNVTYRGRTVATIKTLVFHIGHAGKGERTDWVMHEYRLEDEELANAGVVQDTYVLLKLFEKAGSGPKNGAQYGAPFNEEEWEDDDIASCSNALAAVGPLEAATTTNPLGYKQKGPATVNMYEPGSSTVTCSVNGATVNMYEPGSSTVTCSANGAGNVAHYKQKSTAPIGMMAAPQITHNVCLSEPQSSIVALCANERHEEVPVGDDDIMSLEDIAFLLGVSEDFTGNNTNEVVEVQNVEKNDTMAPNADDGFYNELVNLINLDEFNGGASASGSKPALYMFDKPLDDLDFNLGTFYVD</sequence>
<dbReference type="Pfam" id="PF02365">
    <property type="entry name" value="NAM"/>
    <property type="match status" value="1"/>
</dbReference>
<reference evidence="6 7" key="1">
    <citation type="journal article" date="2018" name="Mol. Plant">
        <title>The genome of Artemisia annua provides insight into the evolution of Asteraceae family and artemisinin biosynthesis.</title>
        <authorList>
            <person name="Shen Q."/>
            <person name="Zhang L."/>
            <person name="Liao Z."/>
            <person name="Wang S."/>
            <person name="Yan T."/>
            <person name="Shi P."/>
            <person name="Liu M."/>
            <person name="Fu X."/>
            <person name="Pan Q."/>
            <person name="Wang Y."/>
            <person name="Lv Z."/>
            <person name="Lu X."/>
            <person name="Zhang F."/>
            <person name="Jiang W."/>
            <person name="Ma Y."/>
            <person name="Chen M."/>
            <person name="Hao X."/>
            <person name="Li L."/>
            <person name="Tang Y."/>
            <person name="Lv G."/>
            <person name="Zhou Y."/>
            <person name="Sun X."/>
            <person name="Brodelius P.E."/>
            <person name="Rose J.K.C."/>
            <person name="Tang K."/>
        </authorList>
    </citation>
    <scope>NUCLEOTIDE SEQUENCE [LARGE SCALE GENOMIC DNA]</scope>
    <source>
        <strain evidence="7">cv. Huhao1</strain>
        <tissue evidence="6">Leaf</tissue>
    </source>
</reference>
<comment type="caution">
    <text evidence="6">The sequence shown here is derived from an EMBL/GenBank/DDBJ whole genome shotgun (WGS) entry which is preliminary data.</text>
</comment>
<evidence type="ECO:0000259" key="5">
    <source>
        <dbReference type="PROSITE" id="PS51005"/>
    </source>
</evidence>
<dbReference type="SUPFAM" id="SSF101941">
    <property type="entry name" value="NAC domain"/>
    <property type="match status" value="1"/>
</dbReference>
<keyword evidence="7" id="KW-1185">Reference proteome</keyword>
<keyword evidence="2" id="KW-0238">DNA-binding</keyword>
<dbReference type="PANTHER" id="PTHR31744">
    <property type="entry name" value="PROTEIN CUP-SHAPED COTYLEDON 2-RELATED"/>
    <property type="match status" value="1"/>
</dbReference>
<evidence type="ECO:0000256" key="1">
    <source>
        <dbReference type="ARBA" id="ARBA00023015"/>
    </source>
</evidence>
<dbReference type="PROSITE" id="PS51005">
    <property type="entry name" value="NAC"/>
    <property type="match status" value="1"/>
</dbReference>
<evidence type="ECO:0000256" key="3">
    <source>
        <dbReference type="ARBA" id="ARBA00023163"/>
    </source>
</evidence>
<proteinExistence type="predicted"/>
<keyword evidence="1" id="KW-0805">Transcription regulation</keyword>
<protein>
    <submittedName>
        <fullName evidence="6">NAC domain-containing protein</fullName>
    </submittedName>
</protein>
<dbReference type="PANTHER" id="PTHR31744:SF232">
    <property type="entry name" value="TRANSCRIPTION FACTOR NAM FAMILY"/>
    <property type="match status" value="1"/>
</dbReference>
<evidence type="ECO:0000313" key="6">
    <source>
        <dbReference type="EMBL" id="PWA91277.1"/>
    </source>
</evidence>
<keyword evidence="3" id="KW-0804">Transcription</keyword>
<evidence type="ECO:0000256" key="2">
    <source>
        <dbReference type="ARBA" id="ARBA00023125"/>
    </source>
</evidence>
<keyword evidence="4" id="KW-0539">Nucleus</keyword>
<dbReference type="InterPro" id="IPR003441">
    <property type="entry name" value="NAC-dom"/>
</dbReference>
<feature type="domain" description="NAC" evidence="5">
    <location>
        <begin position="8"/>
        <end position="158"/>
    </location>
</feature>
<name>A0A2U1PZY1_ARTAN</name>
<organism evidence="6 7">
    <name type="scientific">Artemisia annua</name>
    <name type="common">Sweet wormwood</name>
    <dbReference type="NCBI Taxonomy" id="35608"/>
    <lineage>
        <taxon>Eukaryota</taxon>
        <taxon>Viridiplantae</taxon>
        <taxon>Streptophyta</taxon>
        <taxon>Embryophyta</taxon>
        <taxon>Tracheophyta</taxon>
        <taxon>Spermatophyta</taxon>
        <taxon>Magnoliopsida</taxon>
        <taxon>eudicotyledons</taxon>
        <taxon>Gunneridae</taxon>
        <taxon>Pentapetalae</taxon>
        <taxon>asterids</taxon>
        <taxon>campanulids</taxon>
        <taxon>Asterales</taxon>
        <taxon>Asteraceae</taxon>
        <taxon>Asteroideae</taxon>
        <taxon>Anthemideae</taxon>
        <taxon>Artemisiinae</taxon>
        <taxon>Artemisia</taxon>
    </lineage>
</organism>
<dbReference type="OrthoDB" id="1882472at2759"/>
<evidence type="ECO:0000256" key="4">
    <source>
        <dbReference type="ARBA" id="ARBA00023242"/>
    </source>
</evidence>
<dbReference type="Gene3D" id="2.170.150.80">
    <property type="entry name" value="NAC domain"/>
    <property type="match status" value="1"/>
</dbReference>
<dbReference type="GO" id="GO:0003677">
    <property type="term" value="F:DNA binding"/>
    <property type="evidence" value="ECO:0007669"/>
    <property type="project" value="UniProtKB-KW"/>
</dbReference>
<dbReference type="STRING" id="35608.A0A2U1PZY1"/>
<evidence type="ECO:0000313" key="7">
    <source>
        <dbReference type="Proteomes" id="UP000245207"/>
    </source>
</evidence>